<dbReference type="RefSeq" id="WP_044224623.1">
    <property type="nucleotide sequence ID" value="NZ_JRYR02000001.1"/>
</dbReference>
<comment type="caution">
    <text evidence="1">The sequence shown here is derived from an EMBL/GenBank/DDBJ whole genome shotgun (WGS) entry which is preliminary data.</text>
</comment>
<dbReference type="OrthoDB" id="670730at2"/>
<evidence type="ECO:0008006" key="3">
    <source>
        <dbReference type="Google" id="ProtNLM"/>
    </source>
</evidence>
<evidence type="ECO:0000313" key="1">
    <source>
        <dbReference type="EMBL" id="OHX64911.1"/>
    </source>
</evidence>
<gene>
    <name evidence="1" type="ORF">NH26_00400</name>
</gene>
<keyword evidence="2" id="KW-1185">Reference proteome</keyword>
<proteinExistence type="predicted"/>
<dbReference type="EMBL" id="JRYR02000001">
    <property type="protein sequence ID" value="OHX64911.1"/>
    <property type="molecule type" value="Genomic_DNA"/>
</dbReference>
<accession>A0A1S1YV67</accession>
<reference evidence="1 2" key="1">
    <citation type="journal article" date="2012" name="Int. J. Syst. Evol. Microbiol.">
        <title>Flammeovirga pacifica sp. nov., isolated from deep-sea sediment.</title>
        <authorList>
            <person name="Xu H."/>
            <person name="Fu Y."/>
            <person name="Yang N."/>
            <person name="Ding Z."/>
            <person name="Lai Q."/>
            <person name="Zeng R."/>
        </authorList>
    </citation>
    <scope>NUCLEOTIDE SEQUENCE [LARGE SCALE GENOMIC DNA]</scope>
    <source>
        <strain evidence="2">DSM 24597 / LMG 26175 / WPAGA1</strain>
    </source>
</reference>
<dbReference type="AlphaFoldDB" id="A0A1S1YV67"/>
<organism evidence="1 2">
    <name type="scientific">Flammeovirga pacifica</name>
    <dbReference type="NCBI Taxonomy" id="915059"/>
    <lineage>
        <taxon>Bacteria</taxon>
        <taxon>Pseudomonadati</taxon>
        <taxon>Bacteroidota</taxon>
        <taxon>Cytophagia</taxon>
        <taxon>Cytophagales</taxon>
        <taxon>Flammeovirgaceae</taxon>
        <taxon>Flammeovirga</taxon>
    </lineage>
</organism>
<sequence length="192" mass="21550">MNIKYLILALALIGFVSCNNDKDESNPAPTIENYTVSGHDDHDHARLAEDDHAHIVPGEEAVVEADTKGTKLNYAQIDVHWGAGHEHSNERTTETEEGVQWTQKYTYWFGISAEEAEAKGAYNYALTAAGDFPNEYEFHEHIDVPTTWTKDGVTGPVKEGDYHFVLFLVDSEGQRTQKALTVEVHAEEHDHQ</sequence>
<dbReference type="PROSITE" id="PS51257">
    <property type="entry name" value="PROKAR_LIPOPROTEIN"/>
    <property type="match status" value="1"/>
</dbReference>
<name>A0A1S1YV67_FLAPC</name>
<evidence type="ECO:0000313" key="2">
    <source>
        <dbReference type="Proteomes" id="UP000179797"/>
    </source>
</evidence>
<dbReference type="STRING" id="915059.NH26_00400"/>
<dbReference type="Proteomes" id="UP000179797">
    <property type="component" value="Unassembled WGS sequence"/>
</dbReference>
<dbReference type="InterPro" id="IPR027829">
    <property type="entry name" value="DUF4625"/>
</dbReference>
<protein>
    <recommendedName>
        <fullName evidence="3">DUF4625 domain-containing protein</fullName>
    </recommendedName>
</protein>
<dbReference type="Pfam" id="PF15418">
    <property type="entry name" value="DUF4625"/>
    <property type="match status" value="1"/>
</dbReference>